<evidence type="ECO:0000259" key="1">
    <source>
        <dbReference type="Pfam" id="PF21247"/>
    </source>
</evidence>
<protein>
    <recommendedName>
        <fullName evidence="1">Filamentation induced by cAMP protein Fic-like C-terminal domain-containing protein</fullName>
    </recommendedName>
</protein>
<sequence length="78" mass="9244">MQVTMQVKDLLNILEEISYREEIQEKLGLKNRDYFRKNYLNPAIEQGFVALTIPDKPTSSKQQYYLTDKGKEFLKTLK</sequence>
<keyword evidence="3" id="KW-1185">Reference proteome</keyword>
<dbReference type="Proteomes" id="UP000197007">
    <property type="component" value="Chromosome"/>
</dbReference>
<dbReference type="InterPro" id="IPR036388">
    <property type="entry name" value="WH-like_DNA-bd_sf"/>
</dbReference>
<dbReference type="AlphaFoldDB" id="A0A1Z4BMD9"/>
<name>A0A1Z4BMD9_9FLAO</name>
<evidence type="ECO:0000313" key="3">
    <source>
        <dbReference type="Proteomes" id="UP000197007"/>
    </source>
</evidence>
<proteinExistence type="predicted"/>
<accession>A0A1Z4BMD9</accession>
<evidence type="ECO:0000313" key="2">
    <source>
        <dbReference type="EMBL" id="ASF42425.1"/>
    </source>
</evidence>
<gene>
    <name evidence="2" type="ORF">CBG49_04665</name>
</gene>
<organism evidence="2 3">
    <name type="scientific">Capnocytophaga endodontalis</name>
    <dbReference type="NCBI Taxonomy" id="2708117"/>
    <lineage>
        <taxon>Bacteria</taxon>
        <taxon>Pseudomonadati</taxon>
        <taxon>Bacteroidota</taxon>
        <taxon>Flavobacteriia</taxon>
        <taxon>Flavobacteriales</taxon>
        <taxon>Flavobacteriaceae</taxon>
        <taxon>Capnocytophaga</taxon>
    </lineage>
</organism>
<dbReference type="InterPro" id="IPR049514">
    <property type="entry name" value="Fic-like_C"/>
</dbReference>
<dbReference type="EMBL" id="CP022022">
    <property type="protein sequence ID" value="ASF42425.1"/>
    <property type="molecule type" value="Genomic_DNA"/>
</dbReference>
<reference evidence="3" key="1">
    <citation type="submission" date="2017-06" db="EMBL/GenBank/DDBJ databases">
        <title>Complete genome sequence of Capnocytophaga sp. KCOM 1579 (=ChDC OS43) isolated from a human refractory periapical abscess lesion.</title>
        <authorList>
            <person name="Kook J.-K."/>
            <person name="Park S.-N."/>
            <person name="Lim Y.K."/>
            <person name="Roh H."/>
        </authorList>
    </citation>
    <scope>NUCLEOTIDE SEQUENCE [LARGE SCALE GENOMIC DNA]</scope>
    <source>
        <strain evidence="3">ChDC OS43</strain>
    </source>
</reference>
<dbReference type="KEGG" id="capn:CBG49_04665"/>
<dbReference type="Pfam" id="PF21247">
    <property type="entry name" value="Fic-like_C"/>
    <property type="match status" value="1"/>
</dbReference>
<dbReference type="Gene3D" id="1.10.10.10">
    <property type="entry name" value="Winged helix-like DNA-binding domain superfamily/Winged helix DNA-binding domain"/>
    <property type="match status" value="1"/>
</dbReference>
<feature type="domain" description="Filamentation induced by cAMP protein Fic-like C-terminal" evidence="1">
    <location>
        <begin position="6"/>
        <end position="67"/>
    </location>
</feature>